<dbReference type="KEGG" id="moo:BWL13_00060"/>
<dbReference type="AlphaFoldDB" id="A0A031FVI3"/>
<dbReference type="OrthoDB" id="5062923at2"/>
<reference evidence="2 3" key="1">
    <citation type="submission" date="2014-03" db="EMBL/GenBank/DDBJ databases">
        <title>Draft Genome Sequences of 13 Willow Endophytes.</title>
        <authorList>
            <person name="Gan H.Y."/>
            <person name="Gan H.M."/>
            <person name="Savka M.A."/>
            <person name="Hudson A.O."/>
        </authorList>
    </citation>
    <scope>NUCLEOTIDE SEQUENCE [LARGE SCALE GENOMIC DNA]</scope>
    <source>
        <strain evidence="2 3">RIT293</strain>
    </source>
</reference>
<name>A0A031FVI3_9MICO</name>
<proteinExistence type="predicted"/>
<keyword evidence="1" id="KW-0472">Membrane</keyword>
<keyword evidence="1" id="KW-0812">Transmembrane</keyword>
<keyword evidence="1" id="KW-1133">Transmembrane helix</keyword>
<evidence type="ECO:0000313" key="2">
    <source>
        <dbReference type="EMBL" id="EZP27630.1"/>
    </source>
</evidence>
<dbReference type="GeneID" id="91430480"/>
<gene>
    <name evidence="2" type="ORF">BW34_01619</name>
</gene>
<keyword evidence="3" id="KW-1185">Reference proteome</keyword>
<dbReference type="RefSeq" id="WP_052009436.1">
    <property type="nucleotide sequence ID" value="NZ_CP031421.1"/>
</dbReference>
<protein>
    <submittedName>
        <fullName evidence="2">Uncharacterized protein</fullName>
    </submittedName>
</protein>
<organism evidence="2 3">
    <name type="scientific">Microbacterium oleivorans</name>
    <dbReference type="NCBI Taxonomy" id="273677"/>
    <lineage>
        <taxon>Bacteria</taxon>
        <taxon>Bacillati</taxon>
        <taxon>Actinomycetota</taxon>
        <taxon>Actinomycetes</taxon>
        <taxon>Micrococcales</taxon>
        <taxon>Microbacteriaceae</taxon>
        <taxon>Microbacterium</taxon>
    </lineage>
</organism>
<comment type="caution">
    <text evidence="2">The sequence shown here is derived from an EMBL/GenBank/DDBJ whole genome shotgun (WGS) entry which is preliminary data.</text>
</comment>
<feature type="transmembrane region" description="Helical" evidence="1">
    <location>
        <begin position="20"/>
        <end position="40"/>
    </location>
</feature>
<evidence type="ECO:0000256" key="1">
    <source>
        <dbReference type="SAM" id="Phobius"/>
    </source>
</evidence>
<dbReference type="EMBL" id="JFYO01000005">
    <property type="protein sequence ID" value="EZP27630.1"/>
    <property type="molecule type" value="Genomic_DNA"/>
</dbReference>
<evidence type="ECO:0000313" key="3">
    <source>
        <dbReference type="Proteomes" id="UP000024001"/>
    </source>
</evidence>
<sequence>MSAGGRTTSRRSTGPNIDGFTGLVWIIGLVIAGITCAIYADDGTFEVGAVGRSDDYSISPWTSDDPVVAEESGGGVYEGSDGAVIRLSGVDVTQPLVVSPEGESYISSVRVTGPRGRIVTPGEYEGDPPRFRPLADGRVAIFVEQPDVELWVDGSRDENWRARVSSGGLNRANDVVTAFSSADFLHIGEASTARVTVRGKGSVDIQIVTPQGTDSVLSGDAPIDQSVAWRDAPLVLFSVTAWDDAGWRIEFPPSPTPSASPSPEVTP</sequence>
<dbReference type="PATRIC" id="fig|273677.3.peg.1602"/>
<dbReference type="Proteomes" id="UP000024001">
    <property type="component" value="Unassembled WGS sequence"/>
</dbReference>
<accession>A0A031FVI3</accession>